<dbReference type="InterPro" id="IPR022742">
    <property type="entry name" value="Hydrolase_4"/>
</dbReference>
<dbReference type="EMBL" id="JBHSVR010000001">
    <property type="protein sequence ID" value="MFC6634202.1"/>
    <property type="molecule type" value="Genomic_DNA"/>
</dbReference>
<evidence type="ECO:0000259" key="1">
    <source>
        <dbReference type="Pfam" id="PF12146"/>
    </source>
</evidence>
<dbReference type="RefSeq" id="WP_226864663.1">
    <property type="nucleotide sequence ID" value="NZ_JACZFR010000009.1"/>
</dbReference>
<proteinExistence type="predicted"/>
<gene>
    <name evidence="2" type="ORF">ACFQBM_12960</name>
</gene>
<dbReference type="SUPFAM" id="SSF53474">
    <property type="entry name" value="alpha/beta-Hydrolases"/>
    <property type="match status" value="1"/>
</dbReference>
<protein>
    <submittedName>
        <fullName evidence="2">Alpha/beta hydrolase</fullName>
    </submittedName>
</protein>
<dbReference type="Gene3D" id="3.40.50.1820">
    <property type="entry name" value="alpha/beta hydrolase"/>
    <property type="match status" value="1"/>
</dbReference>
<comment type="caution">
    <text evidence="2">The sequence shown here is derived from an EMBL/GenBank/DDBJ whole genome shotgun (WGS) entry which is preliminary data.</text>
</comment>
<dbReference type="Pfam" id="PF12146">
    <property type="entry name" value="Hydrolase_4"/>
    <property type="match status" value="1"/>
</dbReference>
<feature type="domain" description="Serine aminopeptidase S33" evidence="1">
    <location>
        <begin position="87"/>
        <end position="275"/>
    </location>
</feature>
<dbReference type="InterPro" id="IPR029058">
    <property type="entry name" value="AB_hydrolase_fold"/>
</dbReference>
<keyword evidence="3" id="KW-1185">Reference proteome</keyword>
<keyword evidence="2" id="KW-0378">Hydrolase</keyword>
<dbReference type="GO" id="GO:0016787">
    <property type="term" value="F:hydrolase activity"/>
    <property type="evidence" value="ECO:0007669"/>
    <property type="project" value="UniProtKB-KW"/>
</dbReference>
<dbReference type="InterPro" id="IPR051044">
    <property type="entry name" value="MAG_DAG_Lipase"/>
</dbReference>
<reference evidence="3" key="1">
    <citation type="journal article" date="2019" name="Int. J. Syst. Evol. Microbiol.">
        <title>The Global Catalogue of Microorganisms (GCM) 10K type strain sequencing project: providing services to taxonomists for standard genome sequencing and annotation.</title>
        <authorList>
            <consortium name="The Broad Institute Genomics Platform"/>
            <consortium name="The Broad Institute Genome Sequencing Center for Infectious Disease"/>
            <person name="Wu L."/>
            <person name="Ma J."/>
        </authorList>
    </citation>
    <scope>NUCLEOTIDE SEQUENCE [LARGE SCALE GENOMIC DNA]</scope>
    <source>
        <strain evidence="3">CGMCC 1.13718</strain>
    </source>
</reference>
<sequence>MIQFVSHISPTGWVVAVVLYVGSGFLHGTDAATRENPSALGGFDQYRLEIRGQLAQQRRFQSDDIETEIERNLPAEWRPDTGTGKGVILVHGLGDSPWSFRDIGPLLAGRGFLVRTLLLPGHGTKPEDLMSPDFRDWQQLVEDQVALLKEEVEQIYLGGFSTGANLVTEYALGDPSVQGLLLFSPAFKSDSALDWVTPILSWFRPWLMEPDDSRPHQSEVRYMNTPTNGFALYYKSSRAVRNALARRRFDKPALLVVTEHDSVVDVASIREIFERRFGHPASRMIWYGELAAGEQQDRRILVRSDSLPEQNISQFSHMSVLFSPRNPLYGIGADQRICWNGQSPEDYASCLAGEQVWYSAWGYRESGKVHARLTYNPYFDWQLEVMDSVLAAAN</sequence>
<name>A0ABW1YQ59_9GAMM</name>
<evidence type="ECO:0000313" key="3">
    <source>
        <dbReference type="Proteomes" id="UP001596425"/>
    </source>
</evidence>
<dbReference type="Proteomes" id="UP001596425">
    <property type="component" value="Unassembled WGS sequence"/>
</dbReference>
<organism evidence="2 3">
    <name type="scientific">Microbulbifer taiwanensis</name>
    <dbReference type="NCBI Taxonomy" id="986746"/>
    <lineage>
        <taxon>Bacteria</taxon>
        <taxon>Pseudomonadati</taxon>
        <taxon>Pseudomonadota</taxon>
        <taxon>Gammaproteobacteria</taxon>
        <taxon>Cellvibrionales</taxon>
        <taxon>Microbulbiferaceae</taxon>
        <taxon>Microbulbifer</taxon>
    </lineage>
</organism>
<dbReference type="PANTHER" id="PTHR11614">
    <property type="entry name" value="PHOSPHOLIPASE-RELATED"/>
    <property type="match status" value="1"/>
</dbReference>
<evidence type="ECO:0000313" key="2">
    <source>
        <dbReference type="EMBL" id="MFC6634202.1"/>
    </source>
</evidence>
<accession>A0ABW1YQ59</accession>